<dbReference type="AlphaFoldDB" id="R7S3D1"/>
<evidence type="ECO:0000313" key="2">
    <source>
        <dbReference type="Proteomes" id="UP000054196"/>
    </source>
</evidence>
<name>R7S3D1_PUNST</name>
<gene>
    <name evidence="1" type="ORF">PUNSTDRAFT_138110</name>
</gene>
<dbReference type="eggNOG" id="ENOG502R0TC">
    <property type="taxonomic scope" value="Eukaryota"/>
</dbReference>
<dbReference type="KEGG" id="psq:PUNSTDRAFT_138110"/>
<keyword evidence="2" id="KW-1185">Reference proteome</keyword>
<organism evidence="1 2">
    <name type="scientific">Punctularia strigosozonata (strain HHB-11173)</name>
    <name type="common">White-rot fungus</name>
    <dbReference type="NCBI Taxonomy" id="741275"/>
    <lineage>
        <taxon>Eukaryota</taxon>
        <taxon>Fungi</taxon>
        <taxon>Dikarya</taxon>
        <taxon>Basidiomycota</taxon>
        <taxon>Agaricomycotina</taxon>
        <taxon>Agaricomycetes</taxon>
        <taxon>Corticiales</taxon>
        <taxon>Punctulariaceae</taxon>
        <taxon>Punctularia</taxon>
    </lineage>
</organism>
<dbReference type="Proteomes" id="UP000054196">
    <property type="component" value="Unassembled WGS sequence"/>
</dbReference>
<dbReference type="HOGENOM" id="CLU_139920_0_0_1"/>
<dbReference type="OMA" id="IIMSATT"/>
<reference evidence="2" key="1">
    <citation type="journal article" date="2012" name="Science">
        <title>The Paleozoic origin of enzymatic lignin decomposition reconstructed from 31 fungal genomes.</title>
        <authorList>
            <person name="Floudas D."/>
            <person name="Binder M."/>
            <person name="Riley R."/>
            <person name="Barry K."/>
            <person name="Blanchette R.A."/>
            <person name="Henrissat B."/>
            <person name="Martinez A.T."/>
            <person name="Otillar R."/>
            <person name="Spatafora J.W."/>
            <person name="Yadav J.S."/>
            <person name="Aerts A."/>
            <person name="Benoit I."/>
            <person name="Boyd A."/>
            <person name="Carlson A."/>
            <person name="Copeland A."/>
            <person name="Coutinho P.M."/>
            <person name="de Vries R.P."/>
            <person name="Ferreira P."/>
            <person name="Findley K."/>
            <person name="Foster B."/>
            <person name="Gaskell J."/>
            <person name="Glotzer D."/>
            <person name="Gorecki P."/>
            <person name="Heitman J."/>
            <person name="Hesse C."/>
            <person name="Hori C."/>
            <person name="Igarashi K."/>
            <person name="Jurgens J.A."/>
            <person name="Kallen N."/>
            <person name="Kersten P."/>
            <person name="Kohler A."/>
            <person name="Kuees U."/>
            <person name="Kumar T.K.A."/>
            <person name="Kuo A."/>
            <person name="LaButti K."/>
            <person name="Larrondo L.F."/>
            <person name="Lindquist E."/>
            <person name="Ling A."/>
            <person name="Lombard V."/>
            <person name="Lucas S."/>
            <person name="Lundell T."/>
            <person name="Martin R."/>
            <person name="McLaughlin D.J."/>
            <person name="Morgenstern I."/>
            <person name="Morin E."/>
            <person name="Murat C."/>
            <person name="Nagy L.G."/>
            <person name="Nolan M."/>
            <person name="Ohm R.A."/>
            <person name="Patyshakuliyeva A."/>
            <person name="Rokas A."/>
            <person name="Ruiz-Duenas F.J."/>
            <person name="Sabat G."/>
            <person name="Salamov A."/>
            <person name="Samejima M."/>
            <person name="Schmutz J."/>
            <person name="Slot J.C."/>
            <person name="St John F."/>
            <person name="Stenlid J."/>
            <person name="Sun H."/>
            <person name="Sun S."/>
            <person name="Syed K."/>
            <person name="Tsang A."/>
            <person name="Wiebenga A."/>
            <person name="Young D."/>
            <person name="Pisabarro A."/>
            <person name="Eastwood D.C."/>
            <person name="Martin F."/>
            <person name="Cullen D."/>
            <person name="Grigoriev I.V."/>
            <person name="Hibbett D.S."/>
        </authorList>
    </citation>
    <scope>NUCLEOTIDE SEQUENCE [LARGE SCALE GENOMIC DNA]</scope>
    <source>
        <strain evidence="2">HHB-11173 SS5</strain>
    </source>
</reference>
<evidence type="ECO:0000313" key="1">
    <source>
        <dbReference type="EMBL" id="EIN04920.1"/>
    </source>
</evidence>
<proteinExistence type="predicted"/>
<accession>R7S3D1</accession>
<sequence length="128" mass="14140">MEGSDCAQLDGLLDEEVNEKNLHNCNPEGKNQYNECSRGSDEKVNTLLIKYNKLGITNKDKIKTLLKTEGIIMSATTVKCHRKELGLKAASTQTKAIPESKHQQLIMDELTGDHTQCQGPGTVKEAIQ</sequence>
<protein>
    <submittedName>
        <fullName evidence="1">Uncharacterized protein</fullName>
    </submittedName>
</protein>
<dbReference type="EMBL" id="JH687552">
    <property type="protein sequence ID" value="EIN04920.1"/>
    <property type="molecule type" value="Genomic_DNA"/>
</dbReference>
<dbReference type="RefSeq" id="XP_007387843.1">
    <property type="nucleotide sequence ID" value="XM_007387781.1"/>
</dbReference>
<dbReference type="GeneID" id="18879990"/>